<dbReference type="EMBL" id="JANUBL010000018">
    <property type="protein sequence ID" value="MCS4123100.1"/>
    <property type="molecule type" value="Genomic_DNA"/>
</dbReference>
<protein>
    <submittedName>
        <fullName evidence="1">Uncharacterized protein</fullName>
    </submittedName>
</protein>
<reference evidence="1" key="1">
    <citation type="submission" date="2022-08" db="EMBL/GenBank/DDBJ databases">
        <title>Genomic Encyclopedia of Type Strains, Phase V (KMG-V): Genome sequencing to study the core and pangenomes of soil and plant-associated prokaryotes.</title>
        <authorList>
            <person name="Whitman W."/>
        </authorList>
    </citation>
    <scope>NUCLEOTIDE SEQUENCE</scope>
    <source>
        <strain evidence="1">SP3026</strain>
    </source>
</reference>
<dbReference type="AlphaFoldDB" id="A0A9X2ZUA1"/>
<name>A0A9X2ZUA1_9BACT</name>
<comment type="caution">
    <text evidence="1">The sequence shown here is derived from an EMBL/GenBank/DDBJ whole genome shotgun (WGS) entry which is preliminary data.</text>
</comment>
<proteinExistence type="predicted"/>
<evidence type="ECO:0000313" key="2">
    <source>
        <dbReference type="Proteomes" id="UP001155144"/>
    </source>
</evidence>
<gene>
    <name evidence="1" type="ORF">GGP45_003471</name>
</gene>
<organism evidence="1 2">
    <name type="scientific">Salinibacter ruber</name>
    <dbReference type="NCBI Taxonomy" id="146919"/>
    <lineage>
        <taxon>Bacteria</taxon>
        <taxon>Pseudomonadati</taxon>
        <taxon>Rhodothermota</taxon>
        <taxon>Rhodothermia</taxon>
        <taxon>Rhodothermales</taxon>
        <taxon>Salinibacteraceae</taxon>
        <taxon>Salinibacter</taxon>
    </lineage>
</organism>
<accession>A0A9X2ZUA1</accession>
<evidence type="ECO:0000313" key="1">
    <source>
        <dbReference type="EMBL" id="MCS4123100.1"/>
    </source>
</evidence>
<dbReference type="Proteomes" id="UP001155144">
    <property type="component" value="Unassembled WGS sequence"/>
</dbReference>
<sequence>MLLPGTWDDRRAVRAFALSTGGDVLLGDQGCSGDLSRAYFFLRHGSGSVLLSRFLFSDPAQLHRASAVLLGVGPGLLPQGARARVPQQRRPPLLSDGKTFERVRHAPCSFYIAAASTDAGRV</sequence>